<gene>
    <name evidence="2" type="ORF">PMAYCL1PPCAC_04277</name>
</gene>
<evidence type="ECO:0000313" key="3">
    <source>
        <dbReference type="Proteomes" id="UP001328107"/>
    </source>
</evidence>
<protein>
    <submittedName>
        <fullName evidence="2">Uncharacterized protein</fullName>
    </submittedName>
</protein>
<keyword evidence="3" id="KW-1185">Reference proteome</keyword>
<dbReference type="Proteomes" id="UP001328107">
    <property type="component" value="Unassembled WGS sequence"/>
</dbReference>
<feature type="signal peptide" evidence="1">
    <location>
        <begin position="1"/>
        <end position="17"/>
    </location>
</feature>
<sequence>MRALIVCLCSLLSAVAGVRKLWEPNPIGDLSSITTKKHHEGLPIFRPFGSSRSGSPYPFEVVSLNATSAEDKAPLVVVTLNRKHRTIVDIGFKIARESTLNFAIFSIELRGFGTNTVFSYVYDGLKNHCKSGHGSELICSHSSRTHHIKGVVLPTESPEVEEGTLRQIILSLISDAGDVLFLEGMIATA</sequence>
<evidence type="ECO:0000256" key="1">
    <source>
        <dbReference type="SAM" id="SignalP"/>
    </source>
</evidence>
<keyword evidence="1" id="KW-0732">Signal</keyword>
<feature type="chain" id="PRO_5042853561" evidence="1">
    <location>
        <begin position="18"/>
        <end position="189"/>
    </location>
</feature>
<organism evidence="2 3">
    <name type="scientific">Pristionchus mayeri</name>
    <dbReference type="NCBI Taxonomy" id="1317129"/>
    <lineage>
        <taxon>Eukaryota</taxon>
        <taxon>Metazoa</taxon>
        <taxon>Ecdysozoa</taxon>
        <taxon>Nematoda</taxon>
        <taxon>Chromadorea</taxon>
        <taxon>Rhabditida</taxon>
        <taxon>Rhabditina</taxon>
        <taxon>Diplogasteromorpha</taxon>
        <taxon>Diplogasteroidea</taxon>
        <taxon>Neodiplogasteridae</taxon>
        <taxon>Pristionchus</taxon>
    </lineage>
</organism>
<proteinExistence type="predicted"/>
<name>A0AAN5C8R5_9BILA</name>
<accession>A0AAN5C8R5</accession>
<comment type="caution">
    <text evidence="2">The sequence shown here is derived from an EMBL/GenBank/DDBJ whole genome shotgun (WGS) entry which is preliminary data.</text>
</comment>
<reference evidence="3" key="1">
    <citation type="submission" date="2022-10" db="EMBL/GenBank/DDBJ databases">
        <title>Genome assembly of Pristionchus species.</title>
        <authorList>
            <person name="Yoshida K."/>
            <person name="Sommer R.J."/>
        </authorList>
    </citation>
    <scope>NUCLEOTIDE SEQUENCE [LARGE SCALE GENOMIC DNA]</scope>
    <source>
        <strain evidence="3">RS5460</strain>
    </source>
</reference>
<evidence type="ECO:0000313" key="2">
    <source>
        <dbReference type="EMBL" id="GMR34082.1"/>
    </source>
</evidence>
<dbReference type="AlphaFoldDB" id="A0AAN5C8R5"/>
<dbReference type="EMBL" id="BTRK01000001">
    <property type="protein sequence ID" value="GMR34082.1"/>
    <property type="molecule type" value="Genomic_DNA"/>
</dbReference>